<dbReference type="InterPro" id="IPR050330">
    <property type="entry name" value="Bact_OuterMem_StrucFunc"/>
</dbReference>
<dbReference type="EMBL" id="JAATJJ010000001">
    <property type="protein sequence ID" value="NJB70890.1"/>
    <property type="molecule type" value="Genomic_DNA"/>
</dbReference>
<keyword evidence="3 5" id="KW-0472">Membrane</keyword>
<dbReference type="SUPFAM" id="SSF103088">
    <property type="entry name" value="OmpA-like"/>
    <property type="match status" value="1"/>
</dbReference>
<feature type="chain" id="PRO_5032810494" evidence="6">
    <location>
        <begin position="22"/>
        <end position="700"/>
    </location>
</feature>
<comment type="subcellular location">
    <subcellularLocation>
        <location evidence="1">Cell outer membrane</location>
    </subcellularLocation>
</comment>
<evidence type="ECO:0000259" key="7">
    <source>
        <dbReference type="PROSITE" id="PS51123"/>
    </source>
</evidence>
<dbReference type="PRINTS" id="PR01021">
    <property type="entry name" value="OMPADOMAIN"/>
</dbReference>
<gene>
    <name evidence="8" type="ORF">GGR42_001352</name>
</gene>
<dbReference type="PANTHER" id="PTHR30329:SF21">
    <property type="entry name" value="LIPOPROTEIN YIAD-RELATED"/>
    <property type="match status" value="1"/>
</dbReference>
<reference evidence="8 9" key="1">
    <citation type="submission" date="2020-03" db="EMBL/GenBank/DDBJ databases">
        <title>Genomic Encyclopedia of Type Strains, Phase IV (KMG-IV): sequencing the most valuable type-strain genomes for metagenomic binning, comparative biology and taxonomic classification.</title>
        <authorList>
            <person name="Goeker M."/>
        </authorList>
    </citation>
    <scope>NUCLEOTIDE SEQUENCE [LARGE SCALE GENOMIC DNA]</scope>
    <source>
        <strain evidence="8 9">DSM 29762</strain>
    </source>
</reference>
<evidence type="ECO:0000313" key="9">
    <source>
        <dbReference type="Proteomes" id="UP000590442"/>
    </source>
</evidence>
<dbReference type="PROSITE" id="PS51123">
    <property type="entry name" value="OMPA_2"/>
    <property type="match status" value="1"/>
</dbReference>
<keyword evidence="2 6" id="KW-0732">Signal</keyword>
<dbReference type="InterPro" id="IPR006665">
    <property type="entry name" value="OmpA-like"/>
</dbReference>
<dbReference type="Pfam" id="PF00691">
    <property type="entry name" value="OmpA"/>
    <property type="match status" value="1"/>
</dbReference>
<dbReference type="GO" id="GO:0009279">
    <property type="term" value="C:cell outer membrane"/>
    <property type="evidence" value="ECO:0007669"/>
    <property type="project" value="UniProtKB-SubCell"/>
</dbReference>
<evidence type="ECO:0000256" key="1">
    <source>
        <dbReference type="ARBA" id="ARBA00004442"/>
    </source>
</evidence>
<dbReference type="SUPFAM" id="SSF103647">
    <property type="entry name" value="TSP type-3 repeat"/>
    <property type="match status" value="1"/>
</dbReference>
<dbReference type="RefSeq" id="WP_245201406.1">
    <property type="nucleotide sequence ID" value="NZ_JAATJJ010000001.1"/>
</dbReference>
<dbReference type="Gene3D" id="3.30.1330.60">
    <property type="entry name" value="OmpA-like domain"/>
    <property type="match status" value="1"/>
</dbReference>
<feature type="domain" description="OmpA-like" evidence="7">
    <location>
        <begin position="585"/>
        <end position="700"/>
    </location>
</feature>
<comment type="caution">
    <text evidence="8">The sequence shown here is derived from an EMBL/GenBank/DDBJ whole genome shotgun (WGS) entry which is preliminary data.</text>
</comment>
<dbReference type="InterPro" id="IPR003367">
    <property type="entry name" value="Thrombospondin_3-like_rpt"/>
</dbReference>
<organism evidence="8 9">
    <name type="scientific">Saonia flava</name>
    <dbReference type="NCBI Taxonomy" id="523696"/>
    <lineage>
        <taxon>Bacteria</taxon>
        <taxon>Pseudomonadati</taxon>
        <taxon>Bacteroidota</taxon>
        <taxon>Flavobacteriia</taxon>
        <taxon>Flavobacteriales</taxon>
        <taxon>Flavobacteriaceae</taxon>
        <taxon>Saonia</taxon>
    </lineage>
</organism>
<dbReference type="GO" id="GO:0005509">
    <property type="term" value="F:calcium ion binding"/>
    <property type="evidence" value="ECO:0007669"/>
    <property type="project" value="InterPro"/>
</dbReference>
<evidence type="ECO:0000313" key="8">
    <source>
        <dbReference type="EMBL" id="NJB70890.1"/>
    </source>
</evidence>
<dbReference type="Gene3D" id="4.10.1080.10">
    <property type="entry name" value="TSP type-3 repeat"/>
    <property type="match status" value="1"/>
</dbReference>
<dbReference type="AlphaFoldDB" id="A0A846QVD4"/>
<dbReference type="Pfam" id="PF18990">
    <property type="entry name" value="DUF5723"/>
    <property type="match status" value="1"/>
</dbReference>
<evidence type="ECO:0000256" key="2">
    <source>
        <dbReference type="ARBA" id="ARBA00022729"/>
    </source>
</evidence>
<dbReference type="InterPro" id="IPR006664">
    <property type="entry name" value="OMP_bac"/>
</dbReference>
<dbReference type="InterPro" id="IPR043781">
    <property type="entry name" value="DUF5723"/>
</dbReference>
<name>A0A846QVD4_9FLAO</name>
<dbReference type="CDD" id="cd07185">
    <property type="entry name" value="OmpA_C-like"/>
    <property type="match status" value="1"/>
</dbReference>
<accession>A0A846QVD4</accession>
<sequence length="700" mass="76709">MMVKKLILGLFLIGSVCTSKAQSYLGYLTDNYSGIHGILSNPANIVDSRFKSEINLVGASAFISNDYYKAALGDLTDSDFDFDIHGTKTPTENNNAIGNVDILGPSFMFNINPNTAIAVFSRGRVFYNISEINGTTIDNFADELDESSDFNVDEGNYFANANAWAEIGLTFSKNLINKEQHFLKGGVSLKYLQGLGNAYSTGNNVLINYDADGTDLGGGQTTGSINSTGEVSYGYSDNLEDDIEDFEIVKGATGLGIDFGAIYEWRPNYEDYYYNDKDGNTLPYKNKNKYKLKFGLSITDIGSINYKESTETVYDITNTINEDDFEDEDSFNDVLDNLYTEISSGSASKSILPTALHLNADWSINNNFYINLNTDLALTSNKVNTNRIANITSLTPRFESKWFSFYSPFSLVQNAGFKWGAGLRFGPLYVGSGSVVSALFNQEMASADAYAGLKIPIYQPRFKDKDGDGVMNKMDECPETPGPVENSGCPWPDTDGDTVLDKDDQCPEEAGEIENQGCPWEDTDGDSILDKDDACPQEAGPAENNGCPWKDSDKDGVLDKDDECPQEMGTVANKGCPEPIVTETIQKTLNEYAKTILFNSGTASIKIESTNALLDIINILKEYPNAKFTVEGHTDSIGTVGSNQKLSESRAAAVKHFLVEKGIDASRLLSVGYGESKPIATNMYKDGRAQNRRVEINLIK</sequence>
<dbReference type="InterPro" id="IPR028974">
    <property type="entry name" value="TSP_type-3_rpt"/>
</dbReference>
<dbReference type="Pfam" id="PF02412">
    <property type="entry name" value="TSP_3"/>
    <property type="match status" value="2"/>
</dbReference>
<evidence type="ECO:0000256" key="5">
    <source>
        <dbReference type="PROSITE-ProRule" id="PRU00473"/>
    </source>
</evidence>
<dbReference type="PANTHER" id="PTHR30329">
    <property type="entry name" value="STATOR ELEMENT OF FLAGELLAR MOTOR COMPLEX"/>
    <property type="match status" value="1"/>
</dbReference>
<dbReference type="Proteomes" id="UP000590442">
    <property type="component" value="Unassembled WGS sequence"/>
</dbReference>
<proteinExistence type="predicted"/>
<keyword evidence="4" id="KW-0998">Cell outer membrane</keyword>
<evidence type="ECO:0000256" key="4">
    <source>
        <dbReference type="ARBA" id="ARBA00023237"/>
    </source>
</evidence>
<keyword evidence="9" id="KW-1185">Reference proteome</keyword>
<feature type="signal peptide" evidence="6">
    <location>
        <begin position="1"/>
        <end position="21"/>
    </location>
</feature>
<dbReference type="GO" id="GO:0007155">
    <property type="term" value="P:cell adhesion"/>
    <property type="evidence" value="ECO:0007669"/>
    <property type="project" value="InterPro"/>
</dbReference>
<protein>
    <submittedName>
        <fullName evidence="8">Outer membrane protein OmpA-like peptidoglycan-associated protein</fullName>
    </submittedName>
</protein>
<evidence type="ECO:0000256" key="6">
    <source>
        <dbReference type="SAM" id="SignalP"/>
    </source>
</evidence>
<evidence type="ECO:0000256" key="3">
    <source>
        <dbReference type="ARBA" id="ARBA00023136"/>
    </source>
</evidence>
<dbReference type="InterPro" id="IPR036737">
    <property type="entry name" value="OmpA-like_sf"/>
</dbReference>